<name>A0A4C1Y3V5_EUMVA</name>
<keyword evidence="2" id="KW-1185">Reference proteome</keyword>
<proteinExistence type="predicted"/>
<dbReference type="EMBL" id="BGZK01001090">
    <property type="protein sequence ID" value="GBP70901.1"/>
    <property type="molecule type" value="Genomic_DNA"/>
</dbReference>
<dbReference type="Proteomes" id="UP000299102">
    <property type="component" value="Unassembled WGS sequence"/>
</dbReference>
<reference evidence="1 2" key="1">
    <citation type="journal article" date="2019" name="Commun. Biol.">
        <title>The bagworm genome reveals a unique fibroin gene that provides high tensile strength.</title>
        <authorList>
            <person name="Kono N."/>
            <person name="Nakamura H."/>
            <person name="Ohtoshi R."/>
            <person name="Tomita M."/>
            <person name="Numata K."/>
            <person name="Arakawa K."/>
        </authorList>
    </citation>
    <scope>NUCLEOTIDE SEQUENCE [LARGE SCALE GENOMIC DNA]</scope>
</reference>
<evidence type="ECO:0000313" key="2">
    <source>
        <dbReference type="Proteomes" id="UP000299102"/>
    </source>
</evidence>
<evidence type="ECO:0000313" key="1">
    <source>
        <dbReference type="EMBL" id="GBP70901.1"/>
    </source>
</evidence>
<gene>
    <name evidence="1" type="ORF">EVAR_48866_1</name>
</gene>
<sequence>MLQRFDSGSEKSELPIDITSPISLFVPTLFNRRLESEIEAQRQRRRWSAGAHEQIYVCRAGNPLSIPACLLLSRGKRASEPSGSRWSPTPMDIHYPRGVGLIAEGTFPH</sequence>
<protein>
    <submittedName>
        <fullName evidence="1">Uncharacterized protein</fullName>
    </submittedName>
</protein>
<comment type="caution">
    <text evidence="1">The sequence shown here is derived from an EMBL/GenBank/DDBJ whole genome shotgun (WGS) entry which is preliminary data.</text>
</comment>
<accession>A0A4C1Y3V5</accession>
<organism evidence="1 2">
    <name type="scientific">Eumeta variegata</name>
    <name type="common">Bagworm moth</name>
    <name type="synonym">Eumeta japonica</name>
    <dbReference type="NCBI Taxonomy" id="151549"/>
    <lineage>
        <taxon>Eukaryota</taxon>
        <taxon>Metazoa</taxon>
        <taxon>Ecdysozoa</taxon>
        <taxon>Arthropoda</taxon>
        <taxon>Hexapoda</taxon>
        <taxon>Insecta</taxon>
        <taxon>Pterygota</taxon>
        <taxon>Neoptera</taxon>
        <taxon>Endopterygota</taxon>
        <taxon>Lepidoptera</taxon>
        <taxon>Glossata</taxon>
        <taxon>Ditrysia</taxon>
        <taxon>Tineoidea</taxon>
        <taxon>Psychidae</taxon>
        <taxon>Oiketicinae</taxon>
        <taxon>Eumeta</taxon>
    </lineage>
</organism>
<dbReference type="AlphaFoldDB" id="A0A4C1Y3V5"/>